<dbReference type="GO" id="GO:0004400">
    <property type="term" value="F:histidinol-phosphate transaminase activity"/>
    <property type="evidence" value="ECO:0007669"/>
    <property type="project" value="UniProtKB-EC"/>
</dbReference>
<keyword evidence="3 7" id="KW-0032">Aminotransferase</keyword>
<evidence type="ECO:0000256" key="2">
    <source>
        <dbReference type="ARBA" id="ARBA00011738"/>
    </source>
</evidence>
<evidence type="ECO:0000256" key="5">
    <source>
        <dbReference type="ARBA" id="ARBA00022898"/>
    </source>
</evidence>
<dbReference type="EMBL" id="CP091430">
    <property type="protein sequence ID" value="UVI31043.1"/>
    <property type="molecule type" value="Genomic_DNA"/>
</dbReference>
<evidence type="ECO:0000259" key="8">
    <source>
        <dbReference type="Pfam" id="PF00155"/>
    </source>
</evidence>
<evidence type="ECO:0000256" key="3">
    <source>
        <dbReference type="ARBA" id="ARBA00022576"/>
    </source>
</evidence>
<dbReference type="Gene3D" id="3.90.1150.10">
    <property type="entry name" value="Aspartate Aminotransferase, domain 1"/>
    <property type="match status" value="1"/>
</dbReference>
<gene>
    <name evidence="7 9" type="primary">hisC</name>
    <name evidence="9" type="ORF">L1F29_04090</name>
</gene>
<reference evidence="9" key="1">
    <citation type="submission" date="2022-01" db="EMBL/GenBank/DDBJ databases">
        <title>Paenibacillus spongiae sp. nov., isolated from marine sponge.</title>
        <authorList>
            <person name="Li Z."/>
            <person name="Zhang M."/>
        </authorList>
    </citation>
    <scope>NUCLEOTIDE SEQUENCE</scope>
    <source>
        <strain evidence="9">PHS-Z3</strain>
    </source>
</reference>
<keyword evidence="5 7" id="KW-0663">Pyridoxal phosphate</keyword>
<dbReference type="CDD" id="cd00609">
    <property type="entry name" value="AAT_like"/>
    <property type="match status" value="1"/>
</dbReference>
<comment type="catalytic activity">
    <reaction evidence="7">
        <text>L-histidinol phosphate + 2-oxoglutarate = 3-(imidazol-4-yl)-2-oxopropyl phosphate + L-glutamate</text>
        <dbReference type="Rhea" id="RHEA:23744"/>
        <dbReference type="ChEBI" id="CHEBI:16810"/>
        <dbReference type="ChEBI" id="CHEBI:29985"/>
        <dbReference type="ChEBI" id="CHEBI:57766"/>
        <dbReference type="ChEBI" id="CHEBI:57980"/>
        <dbReference type="EC" id="2.6.1.9"/>
    </reaction>
</comment>
<keyword evidence="10" id="KW-1185">Reference proteome</keyword>
<dbReference type="InterPro" id="IPR050106">
    <property type="entry name" value="HistidinolP_aminotransfase"/>
</dbReference>
<name>A0ABY5SBY8_9BACL</name>
<keyword evidence="7" id="KW-0028">Amino-acid biosynthesis</keyword>
<organism evidence="9 10">
    <name type="scientific">Paenibacillus spongiae</name>
    <dbReference type="NCBI Taxonomy" id="2909671"/>
    <lineage>
        <taxon>Bacteria</taxon>
        <taxon>Bacillati</taxon>
        <taxon>Bacillota</taxon>
        <taxon>Bacilli</taxon>
        <taxon>Bacillales</taxon>
        <taxon>Paenibacillaceae</taxon>
        <taxon>Paenibacillus</taxon>
    </lineage>
</organism>
<dbReference type="NCBIfam" id="TIGR01141">
    <property type="entry name" value="hisC"/>
    <property type="match status" value="1"/>
</dbReference>
<evidence type="ECO:0000313" key="10">
    <source>
        <dbReference type="Proteomes" id="UP001057877"/>
    </source>
</evidence>
<keyword evidence="4 7" id="KW-0808">Transferase</keyword>
<dbReference type="InterPro" id="IPR004839">
    <property type="entry name" value="Aminotransferase_I/II_large"/>
</dbReference>
<dbReference type="InterPro" id="IPR015421">
    <property type="entry name" value="PyrdxlP-dep_Trfase_major"/>
</dbReference>
<protein>
    <recommendedName>
        <fullName evidence="7">Histidinol-phosphate aminotransferase</fullName>
        <ecNumber evidence="7">2.6.1.9</ecNumber>
    </recommendedName>
    <alternativeName>
        <fullName evidence="7">Imidazole acetol-phosphate transaminase</fullName>
    </alternativeName>
</protein>
<sequence length="370" mass="41108">MTEQLWNHGVKKLKPYIPGKSIEDVKKELGLTEIIRMASNENPYGPSPKAIAAAGEALMQTHLYPEPSNRELRGKLGELHKVDPDRILISNGADNVLLIIGQAFVNPGDEVVYCSPTFPVYRTSTVMMGGVPVEVPLTADHKFDLEAMLNHVTPKTKLIYICNPNNPTGTVVDSNQLRSFLQRVPKHVVVVLDEAYAEFISIEQYKSGIDYMNEGFPVISVRTFSKLYGLAAARVGYAIAPAELLQPMLAVREPFPVTRASDAAARAALEDVEYTNFILAENLKGMKFLSAELAKFGYETVESYANFIFVDTKEDVQPLYDGVMKEGFIIRPCTSFGYPHHFRLTIGTHEQNERFIAALHKVKAGKTTTI</sequence>
<evidence type="ECO:0000256" key="6">
    <source>
        <dbReference type="ARBA" id="ARBA00023102"/>
    </source>
</evidence>
<comment type="cofactor">
    <cofactor evidence="1 7">
        <name>pyridoxal 5'-phosphate</name>
        <dbReference type="ChEBI" id="CHEBI:597326"/>
    </cofactor>
</comment>
<dbReference type="InterPro" id="IPR015422">
    <property type="entry name" value="PyrdxlP-dep_Trfase_small"/>
</dbReference>
<dbReference type="PANTHER" id="PTHR43643">
    <property type="entry name" value="HISTIDINOL-PHOSPHATE AMINOTRANSFERASE 2"/>
    <property type="match status" value="1"/>
</dbReference>
<dbReference type="Proteomes" id="UP001057877">
    <property type="component" value="Chromosome"/>
</dbReference>
<evidence type="ECO:0000256" key="1">
    <source>
        <dbReference type="ARBA" id="ARBA00001933"/>
    </source>
</evidence>
<evidence type="ECO:0000256" key="4">
    <source>
        <dbReference type="ARBA" id="ARBA00022679"/>
    </source>
</evidence>
<dbReference type="Gene3D" id="3.40.640.10">
    <property type="entry name" value="Type I PLP-dependent aspartate aminotransferase-like (Major domain)"/>
    <property type="match status" value="1"/>
</dbReference>
<dbReference type="InterPro" id="IPR015424">
    <property type="entry name" value="PyrdxlP-dep_Trfase"/>
</dbReference>
<dbReference type="RefSeq" id="WP_258387106.1">
    <property type="nucleotide sequence ID" value="NZ_CP091430.1"/>
</dbReference>
<proteinExistence type="inferred from homology"/>
<comment type="pathway">
    <text evidence="7">Amino-acid biosynthesis; L-histidine biosynthesis; L-histidine from 5-phospho-alpha-D-ribose 1-diphosphate: step 7/9.</text>
</comment>
<evidence type="ECO:0000256" key="7">
    <source>
        <dbReference type="HAMAP-Rule" id="MF_01023"/>
    </source>
</evidence>
<feature type="modified residue" description="N6-(pyridoxal phosphate)lysine" evidence="7">
    <location>
        <position position="226"/>
    </location>
</feature>
<comment type="subunit">
    <text evidence="2 7">Homodimer.</text>
</comment>
<evidence type="ECO:0000313" key="9">
    <source>
        <dbReference type="EMBL" id="UVI31043.1"/>
    </source>
</evidence>
<dbReference type="InterPro" id="IPR005861">
    <property type="entry name" value="HisP_aminotrans"/>
</dbReference>
<dbReference type="Pfam" id="PF00155">
    <property type="entry name" value="Aminotran_1_2"/>
    <property type="match status" value="1"/>
</dbReference>
<dbReference type="HAMAP" id="MF_01023">
    <property type="entry name" value="HisC_aminotrans_2"/>
    <property type="match status" value="1"/>
</dbReference>
<dbReference type="PANTHER" id="PTHR43643:SF3">
    <property type="entry name" value="HISTIDINOL-PHOSPHATE AMINOTRANSFERASE"/>
    <property type="match status" value="1"/>
</dbReference>
<comment type="similarity">
    <text evidence="7">Belongs to the class-II pyridoxal-phosphate-dependent aminotransferase family. Histidinol-phosphate aminotransferase subfamily.</text>
</comment>
<accession>A0ABY5SBY8</accession>
<feature type="domain" description="Aminotransferase class I/classII large" evidence="8">
    <location>
        <begin position="33"/>
        <end position="359"/>
    </location>
</feature>
<keyword evidence="6 7" id="KW-0368">Histidine biosynthesis</keyword>
<dbReference type="EC" id="2.6.1.9" evidence="7"/>
<dbReference type="SUPFAM" id="SSF53383">
    <property type="entry name" value="PLP-dependent transferases"/>
    <property type="match status" value="1"/>
</dbReference>